<proteinExistence type="predicted"/>
<reference evidence="2" key="1">
    <citation type="submission" date="2016-11" db="EMBL/GenBank/DDBJ databases">
        <authorList>
            <person name="Varghese N."/>
            <person name="Submissions S."/>
        </authorList>
    </citation>
    <scope>NUCLEOTIDE SEQUENCE [LARGE SCALE GENOMIC DNA]</scope>
    <source>
        <strain evidence="2">DSM 16990</strain>
    </source>
</reference>
<dbReference type="Proteomes" id="UP000184287">
    <property type="component" value="Unassembled WGS sequence"/>
</dbReference>
<sequence length="91" mass="9867">MSFLPCEDEQVSLLSSSGSVISKSDAHDQGDSLKDLCSPFCICACCNMMAVVKEGSTSLNVPFKQGRTNPDSYSEGIIHANYSIWQPPKFS</sequence>
<name>A0A1M5BJ34_9SPHI</name>
<accession>A0A1M5BJ34</accession>
<dbReference type="STRING" id="288992.SAMN04488522_1021220"/>
<evidence type="ECO:0000313" key="2">
    <source>
        <dbReference type="Proteomes" id="UP000184287"/>
    </source>
</evidence>
<dbReference type="OrthoDB" id="997115at2"/>
<gene>
    <name evidence="1" type="ORF">SAMN04488522_1021220</name>
</gene>
<protein>
    <submittedName>
        <fullName evidence="1">Uncharacterized protein</fullName>
    </submittedName>
</protein>
<keyword evidence="2" id="KW-1185">Reference proteome</keyword>
<dbReference type="AlphaFoldDB" id="A0A1M5BJ34"/>
<evidence type="ECO:0000313" key="1">
    <source>
        <dbReference type="EMBL" id="SHF42531.1"/>
    </source>
</evidence>
<dbReference type="EMBL" id="FQUQ01000002">
    <property type="protein sequence ID" value="SHF42531.1"/>
    <property type="molecule type" value="Genomic_DNA"/>
</dbReference>
<organism evidence="1 2">
    <name type="scientific">Pedobacter caeni</name>
    <dbReference type="NCBI Taxonomy" id="288992"/>
    <lineage>
        <taxon>Bacteria</taxon>
        <taxon>Pseudomonadati</taxon>
        <taxon>Bacteroidota</taxon>
        <taxon>Sphingobacteriia</taxon>
        <taxon>Sphingobacteriales</taxon>
        <taxon>Sphingobacteriaceae</taxon>
        <taxon>Pedobacter</taxon>
    </lineage>
</organism>